<reference evidence="2 3" key="1">
    <citation type="submission" date="2024-06" db="EMBL/GenBank/DDBJ databases">
        <title>The Natural Products Discovery Center: Release of the First 8490 Sequenced Strains for Exploring Actinobacteria Biosynthetic Diversity.</title>
        <authorList>
            <person name="Kalkreuter E."/>
            <person name="Kautsar S.A."/>
            <person name="Yang D."/>
            <person name="Bader C.D."/>
            <person name="Teijaro C.N."/>
            <person name="Fluegel L."/>
            <person name="Davis C.M."/>
            <person name="Simpson J.R."/>
            <person name="Lauterbach L."/>
            <person name="Steele A.D."/>
            <person name="Gui C."/>
            <person name="Meng S."/>
            <person name="Li G."/>
            <person name="Viehrig K."/>
            <person name="Ye F."/>
            <person name="Su P."/>
            <person name="Kiefer A.F."/>
            <person name="Nichols A."/>
            <person name="Cepeda A.J."/>
            <person name="Yan W."/>
            <person name="Fan B."/>
            <person name="Jiang Y."/>
            <person name="Adhikari A."/>
            <person name="Zheng C.-J."/>
            <person name="Schuster L."/>
            <person name="Cowan T.M."/>
            <person name="Smanski M.J."/>
            <person name="Chevrette M.G."/>
            <person name="De Carvalho L.P.S."/>
            <person name="Shen B."/>
        </authorList>
    </citation>
    <scope>NUCLEOTIDE SEQUENCE [LARGE SCALE GENOMIC DNA]</scope>
    <source>
        <strain evidence="2 3">NPDC000837</strain>
    </source>
</reference>
<dbReference type="SUPFAM" id="SSF55781">
    <property type="entry name" value="GAF domain-like"/>
    <property type="match status" value="1"/>
</dbReference>
<protein>
    <submittedName>
        <fullName evidence="2">IclR family transcriptional regulator C-terminal domain-containing protein</fullName>
    </submittedName>
</protein>
<feature type="domain" description="IclR-ED" evidence="1">
    <location>
        <begin position="4"/>
        <end position="204"/>
    </location>
</feature>
<dbReference type="PROSITE" id="PS51078">
    <property type="entry name" value="ICLR_ED"/>
    <property type="match status" value="1"/>
</dbReference>
<dbReference type="Gene3D" id="3.30.450.40">
    <property type="match status" value="1"/>
</dbReference>
<evidence type="ECO:0000313" key="3">
    <source>
        <dbReference type="Proteomes" id="UP001445472"/>
    </source>
</evidence>
<dbReference type="RefSeq" id="WP_351977375.1">
    <property type="nucleotide sequence ID" value="NZ_JBEPBX010000019.1"/>
</dbReference>
<keyword evidence="3" id="KW-1185">Reference proteome</keyword>
<organism evidence="2 3">
    <name type="scientific">Streptomyces xantholiticus</name>
    <dbReference type="NCBI Taxonomy" id="68285"/>
    <lineage>
        <taxon>Bacteria</taxon>
        <taxon>Bacillati</taxon>
        <taxon>Actinomycetota</taxon>
        <taxon>Actinomycetes</taxon>
        <taxon>Kitasatosporales</taxon>
        <taxon>Streptomycetaceae</taxon>
        <taxon>Streptomyces</taxon>
    </lineage>
</organism>
<proteinExistence type="predicted"/>
<evidence type="ECO:0000313" key="2">
    <source>
        <dbReference type="EMBL" id="MER6615796.1"/>
    </source>
</evidence>
<comment type="caution">
    <text evidence="2">The sequence shown here is derived from an EMBL/GenBank/DDBJ whole genome shotgun (WGS) entry which is preliminary data.</text>
</comment>
<dbReference type="PANTHER" id="PTHR30136">
    <property type="entry name" value="HELIX-TURN-HELIX TRANSCRIPTIONAL REGULATOR, ICLR FAMILY"/>
    <property type="match status" value="1"/>
</dbReference>
<name>A0ABV1UYF4_9ACTN</name>
<evidence type="ECO:0000259" key="1">
    <source>
        <dbReference type="PROSITE" id="PS51078"/>
    </source>
</evidence>
<sequence length="216" mass="22872">MGRGRYRLGPSTARLATRALVNSMDSTDTEELAACLDRMRRDTDGGLAFLFGLSHFGRAQRQCIEMSVGTSDLSELGASTRDVLMVNSSLRVGATGRAILAHLPEPVQRKVIAEPVPRGAGPGVYRDREELMASLAEIRANGYAVGLQECAPGWNSVAAPIFLDSAVLGAVVVLKPAEVIPAPLDRYIDVVKSAAVDMGRLVGAPAPERYLAAKGA</sequence>
<dbReference type="Pfam" id="PF01614">
    <property type="entry name" value="IclR_C"/>
    <property type="match status" value="1"/>
</dbReference>
<gene>
    <name evidence="2" type="ORF">ABT276_21030</name>
</gene>
<dbReference type="InterPro" id="IPR050707">
    <property type="entry name" value="HTH_MetabolicPath_Reg"/>
</dbReference>
<dbReference type="Proteomes" id="UP001445472">
    <property type="component" value="Unassembled WGS sequence"/>
</dbReference>
<dbReference type="InterPro" id="IPR014757">
    <property type="entry name" value="Tscrpt_reg_IclR_C"/>
</dbReference>
<accession>A0ABV1UYF4</accession>
<dbReference type="InterPro" id="IPR029016">
    <property type="entry name" value="GAF-like_dom_sf"/>
</dbReference>
<dbReference type="PANTHER" id="PTHR30136:SF35">
    <property type="entry name" value="HTH-TYPE TRANSCRIPTIONAL REGULATOR RV1719"/>
    <property type="match status" value="1"/>
</dbReference>
<dbReference type="EMBL" id="JBEPBX010000019">
    <property type="protein sequence ID" value="MER6615796.1"/>
    <property type="molecule type" value="Genomic_DNA"/>
</dbReference>